<evidence type="ECO:0000313" key="1">
    <source>
        <dbReference type="EMBL" id="RCI00033.1"/>
    </source>
</evidence>
<sequence length="336" mass="39055">MKEPVCKGNLSDFRLSTKHCKKYKINTILTTIPLPKWSSVEDLVEAEFAAGKAKSTSFRSCFDKYIRCFSLVSSFLCRYPHVQTYASKVERYLKTPSVKEQFESLYNDRYEEEKIKKNKQRLNRQTCLISQSEVMLENQSSLLELERQLRNTVSGSILESTPLLTTTCSANTEIRNIKEIIFSHAKGLHQLYQHGDDLSTEQLEAMSKGLSCILDLGEPEKEGTLRYLFSDDLWTKLTAKYTNLFKAVPPVIDVSLTDKWSYIINLYCHQNGIRKTKKFLNQLKSQDNLKETDEKVFDFYEEILILVESKEFLLNARNALKVSERDYVYQIWLPLL</sequence>
<dbReference type="OrthoDB" id="2275406at2759"/>
<protein>
    <submittedName>
        <fullName evidence="1">Uncharacterized protein</fullName>
    </submittedName>
</protein>
<feature type="non-terminal residue" evidence="1">
    <location>
        <position position="336"/>
    </location>
</feature>
<accession>A0A367KCR0</accession>
<reference evidence="1 2" key="1">
    <citation type="journal article" date="2018" name="G3 (Bethesda)">
        <title>Phylogenetic and Phylogenomic Definition of Rhizopus Species.</title>
        <authorList>
            <person name="Gryganskyi A.P."/>
            <person name="Golan J."/>
            <person name="Dolatabadi S."/>
            <person name="Mondo S."/>
            <person name="Robb S."/>
            <person name="Idnurm A."/>
            <person name="Muszewska A."/>
            <person name="Steczkiewicz K."/>
            <person name="Masonjones S."/>
            <person name="Liao H.L."/>
            <person name="Gajdeczka M.T."/>
            <person name="Anike F."/>
            <person name="Vuek A."/>
            <person name="Anishchenko I.M."/>
            <person name="Voigt K."/>
            <person name="de Hoog G.S."/>
            <person name="Smith M.E."/>
            <person name="Heitman J."/>
            <person name="Vilgalys R."/>
            <person name="Stajich J.E."/>
        </authorList>
    </citation>
    <scope>NUCLEOTIDE SEQUENCE [LARGE SCALE GENOMIC DNA]</scope>
    <source>
        <strain evidence="1 2">LSU 92-RS-03</strain>
    </source>
</reference>
<gene>
    <name evidence="1" type="ORF">CU098_011454</name>
</gene>
<comment type="caution">
    <text evidence="1">The sequence shown here is derived from an EMBL/GenBank/DDBJ whole genome shotgun (WGS) entry which is preliminary data.</text>
</comment>
<name>A0A367KCR0_RHIST</name>
<organism evidence="1 2">
    <name type="scientific">Rhizopus stolonifer</name>
    <name type="common">Rhizopus nigricans</name>
    <dbReference type="NCBI Taxonomy" id="4846"/>
    <lineage>
        <taxon>Eukaryota</taxon>
        <taxon>Fungi</taxon>
        <taxon>Fungi incertae sedis</taxon>
        <taxon>Mucoromycota</taxon>
        <taxon>Mucoromycotina</taxon>
        <taxon>Mucoromycetes</taxon>
        <taxon>Mucorales</taxon>
        <taxon>Mucorineae</taxon>
        <taxon>Rhizopodaceae</taxon>
        <taxon>Rhizopus</taxon>
    </lineage>
</organism>
<dbReference type="AlphaFoldDB" id="A0A367KCR0"/>
<dbReference type="EMBL" id="PJQM01001885">
    <property type="protein sequence ID" value="RCI00033.1"/>
    <property type="molecule type" value="Genomic_DNA"/>
</dbReference>
<keyword evidence="2" id="KW-1185">Reference proteome</keyword>
<dbReference type="Proteomes" id="UP000253551">
    <property type="component" value="Unassembled WGS sequence"/>
</dbReference>
<evidence type="ECO:0000313" key="2">
    <source>
        <dbReference type="Proteomes" id="UP000253551"/>
    </source>
</evidence>
<proteinExistence type="predicted"/>